<proteinExistence type="predicted"/>
<dbReference type="RefSeq" id="WP_029752057.1">
    <property type="nucleotide sequence ID" value="NZ_CEDG01000011.1"/>
</dbReference>
<name>A0A0Z8KIV7_STRSU</name>
<evidence type="ECO:0000313" key="1">
    <source>
        <dbReference type="EMBL" id="CYV72944.1"/>
    </source>
</evidence>
<sequence length="64" mass="7358">MLHYDELKQAIDGGYITGNKVNIVRKEGKVFDFVLPDEPVRPWEVVTSESVADILNELRQQEDL</sequence>
<dbReference type="InterPro" id="IPR056220">
    <property type="entry name" value="Paratox-like"/>
</dbReference>
<dbReference type="AlphaFoldDB" id="A0A0Z8KIV7"/>
<accession>A0A0Z8KIV7</accession>
<organism evidence="2 3">
    <name type="scientific">Streptococcus suis</name>
    <dbReference type="NCBI Taxonomy" id="1307"/>
    <lineage>
        <taxon>Bacteria</taxon>
        <taxon>Bacillati</taxon>
        <taxon>Bacillota</taxon>
        <taxon>Bacilli</taxon>
        <taxon>Lactobacillales</taxon>
        <taxon>Streptococcaceae</taxon>
        <taxon>Streptococcus</taxon>
    </lineage>
</organism>
<reference evidence="2 3" key="1">
    <citation type="submission" date="2016-02" db="EMBL/GenBank/DDBJ databases">
        <authorList>
            <consortium name="Pathogen Informatics"/>
        </authorList>
    </citation>
    <scope>NUCLEOTIDE SEQUENCE [LARGE SCALE GENOMIC DNA]</scope>
    <source>
        <strain evidence="2 3">LSS90</strain>
    </source>
</reference>
<dbReference type="Proteomes" id="UP000071765">
    <property type="component" value="Unassembled WGS sequence"/>
</dbReference>
<dbReference type="EMBL" id="FIIN01000003">
    <property type="protein sequence ID" value="CYV73047.1"/>
    <property type="molecule type" value="Genomic_DNA"/>
</dbReference>
<dbReference type="EMBL" id="FIIN01000003">
    <property type="protein sequence ID" value="CYV72944.1"/>
    <property type="molecule type" value="Genomic_DNA"/>
</dbReference>
<dbReference type="CDD" id="cd19959">
    <property type="entry name" value="paratox"/>
    <property type="match status" value="1"/>
</dbReference>
<evidence type="ECO:0000313" key="3">
    <source>
        <dbReference type="Proteomes" id="UP000071765"/>
    </source>
</evidence>
<protein>
    <submittedName>
        <fullName evidence="2">Phage protein</fullName>
    </submittedName>
</protein>
<dbReference type="Pfam" id="PF24313">
    <property type="entry name" value="Paratox"/>
    <property type="match status" value="1"/>
</dbReference>
<evidence type="ECO:0000313" key="2">
    <source>
        <dbReference type="EMBL" id="CYV73047.1"/>
    </source>
</evidence>
<gene>
    <name evidence="1" type="ORF">ERS132452_00678</name>
    <name evidence="2" type="ORF">ERS132452_00680</name>
</gene>